<dbReference type="OrthoDB" id="6228741at2"/>
<sequence length="65" mass="7216">MELRDVTVLFFDSDESLVMKKAVVRGMATENGSRVQLPEHFREGKVIVAVLNGDVEVLSLVGDRI</sequence>
<dbReference type="GeneID" id="67180669"/>
<name>E1SNY5_FERBD</name>
<protein>
    <recommendedName>
        <fullName evidence="3">TIGR02922 family protein</fullName>
    </recommendedName>
</protein>
<dbReference type="Proteomes" id="UP000006683">
    <property type="component" value="Chromosome"/>
</dbReference>
<organism evidence="1 2">
    <name type="scientific">Ferrimonas balearica (strain DSM 9799 / CCM 4581 / KCTC 23876 / PAT)</name>
    <dbReference type="NCBI Taxonomy" id="550540"/>
    <lineage>
        <taxon>Bacteria</taxon>
        <taxon>Pseudomonadati</taxon>
        <taxon>Pseudomonadota</taxon>
        <taxon>Gammaproteobacteria</taxon>
        <taxon>Alteromonadales</taxon>
        <taxon>Ferrimonadaceae</taxon>
        <taxon>Ferrimonas</taxon>
    </lineage>
</organism>
<keyword evidence="2" id="KW-1185">Reference proteome</keyword>
<dbReference type="AlphaFoldDB" id="E1SNY5"/>
<dbReference type="Pfam" id="PF09558">
    <property type="entry name" value="DUF2375"/>
    <property type="match status" value="1"/>
</dbReference>
<dbReference type="InterPro" id="IPR014271">
    <property type="entry name" value="CHP02922"/>
</dbReference>
<evidence type="ECO:0008006" key="3">
    <source>
        <dbReference type="Google" id="ProtNLM"/>
    </source>
</evidence>
<dbReference type="KEGG" id="fbl:Fbal_0420"/>
<dbReference type="RefSeq" id="WP_013343940.1">
    <property type="nucleotide sequence ID" value="NC_014541.1"/>
</dbReference>
<reference evidence="1 2" key="1">
    <citation type="journal article" date="2010" name="Stand. Genomic Sci.">
        <title>Complete genome sequence of Ferrimonas balearica type strain (PAT).</title>
        <authorList>
            <person name="Nolan M."/>
            <person name="Sikorski J."/>
            <person name="Davenport K."/>
            <person name="Lucas S."/>
            <person name="Glavina Del Rio T."/>
            <person name="Tice H."/>
            <person name="Cheng J."/>
            <person name="Goodwin L."/>
            <person name="Pitluck S."/>
            <person name="Liolios K."/>
            <person name="Ivanova N."/>
            <person name="Mavromatis K."/>
            <person name="Ovchinnikova G."/>
            <person name="Pati A."/>
            <person name="Chen A."/>
            <person name="Palaniappan K."/>
            <person name="Land M."/>
            <person name="Hauser L."/>
            <person name="Chang Y."/>
            <person name="Jeffries C."/>
            <person name="Tapia R."/>
            <person name="Brettin T."/>
            <person name="Detter J."/>
            <person name="Han C."/>
            <person name="Yasawong M."/>
            <person name="Rohde M."/>
            <person name="Tindall B."/>
            <person name="Goker M."/>
            <person name="Woyke T."/>
            <person name="Bristow J."/>
            <person name="Eisen J."/>
            <person name="Markowitz V."/>
            <person name="Hugenholtz P."/>
            <person name="Kyrpides N."/>
            <person name="Klenk H."/>
            <person name="Lapidus A."/>
        </authorList>
    </citation>
    <scope>NUCLEOTIDE SEQUENCE [LARGE SCALE GENOMIC DNA]</scope>
    <source>
        <strain evidence="2">DSM 9799 / CCM 4581 / KCTC 23876 / PAT</strain>
    </source>
</reference>
<evidence type="ECO:0000313" key="1">
    <source>
        <dbReference type="EMBL" id="ADN74634.1"/>
    </source>
</evidence>
<accession>E1SNY5</accession>
<proteinExistence type="predicted"/>
<gene>
    <name evidence="1" type="ordered locus">Fbal_0420</name>
</gene>
<dbReference type="HOGENOM" id="CLU_2843386_0_0_6"/>
<evidence type="ECO:0000313" key="2">
    <source>
        <dbReference type="Proteomes" id="UP000006683"/>
    </source>
</evidence>
<dbReference type="EMBL" id="CP002209">
    <property type="protein sequence ID" value="ADN74634.1"/>
    <property type="molecule type" value="Genomic_DNA"/>
</dbReference>